<keyword evidence="4" id="KW-1185">Reference proteome</keyword>
<reference evidence="3" key="3">
    <citation type="submission" date="2015-04" db="UniProtKB">
        <authorList>
            <consortium name="EnsemblPlants"/>
        </authorList>
    </citation>
    <scope>IDENTIFICATION</scope>
</reference>
<dbReference type="Gene3D" id="3.40.50.720">
    <property type="entry name" value="NAD(P)-binding Rossmann-like Domain"/>
    <property type="match status" value="1"/>
</dbReference>
<proteinExistence type="predicted"/>
<evidence type="ECO:0000256" key="2">
    <source>
        <dbReference type="ARBA" id="ARBA00023002"/>
    </source>
</evidence>
<dbReference type="PANTHER" id="PTHR43899:SF17">
    <property type="entry name" value="OS06G0299200 PROTEIN"/>
    <property type="match status" value="1"/>
</dbReference>
<sequence length="226" mass="24820">MMRVNLWAVTEVMAAVLPGMVERGRGAVVNIGSASSEAIPSFPFYTMYAATKRYVAQFSRSLHVEYASKGIHVQYQAPFFVSTRMVAKFTEAGWLSPFAVSADDYACAAVGWIGHGGALCVPNLSHQLTWCVAAVVPNSALDWLLLRTNAWSRGLCLSKSERRRLSGTTLGLVAHGLNLNLVGRDPNNLAEISDMIRSRHRAVQIKTVVFDLYLVLTPHGEEPLRD</sequence>
<keyword evidence="2" id="KW-0560">Oxidoreductase</keyword>
<dbReference type="PANTHER" id="PTHR43899">
    <property type="entry name" value="RH59310P"/>
    <property type="match status" value="1"/>
</dbReference>
<organism evidence="3 4">
    <name type="scientific">Leersia perrieri</name>
    <dbReference type="NCBI Taxonomy" id="77586"/>
    <lineage>
        <taxon>Eukaryota</taxon>
        <taxon>Viridiplantae</taxon>
        <taxon>Streptophyta</taxon>
        <taxon>Embryophyta</taxon>
        <taxon>Tracheophyta</taxon>
        <taxon>Spermatophyta</taxon>
        <taxon>Magnoliopsida</taxon>
        <taxon>Liliopsida</taxon>
        <taxon>Poales</taxon>
        <taxon>Poaceae</taxon>
        <taxon>BOP clade</taxon>
        <taxon>Oryzoideae</taxon>
        <taxon>Oryzeae</taxon>
        <taxon>Oryzinae</taxon>
        <taxon>Leersia</taxon>
    </lineage>
</organism>
<dbReference type="EnsemblPlants" id="LPERR06G10280.1">
    <property type="protein sequence ID" value="LPERR06G10280.1"/>
    <property type="gene ID" value="LPERR06G10280"/>
</dbReference>
<dbReference type="Gramene" id="LPERR06G10280.1">
    <property type="protein sequence ID" value="LPERR06G10280.1"/>
    <property type="gene ID" value="LPERR06G10280"/>
</dbReference>
<dbReference type="Proteomes" id="UP000032180">
    <property type="component" value="Chromosome 6"/>
</dbReference>
<accession>A0A0D9WPI5</accession>
<name>A0A0D9WPI5_9ORYZ</name>
<evidence type="ECO:0000313" key="3">
    <source>
        <dbReference type="EnsemblPlants" id="LPERR06G10280.1"/>
    </source>
</evidence>
<reference evidence="3 4" key="1">
    <citation type="submission" date="2012-08" db="EMBL/GenBank/DDBJ databases">
        <title>Oryza genome evolution.</title>
        <authorList>
            <person name="Wing R.A."/>
        </authorList>
    </citation>
    <scope>NUCLEOTIDE SEQUENCE</scope>
</reference>
<dbReference type="GO" id="GO:0005783">
    <property type="term" value="C:endoplasmic reticulum"/>
    <property type="evidence" value="ECO:0007669"/>
    <property type="project" value="UniProtKB-SubCell"/>
</dbReference>
<dbReference type="AlphaFoldDB" id="A0A0D9WPI5"/>
<evidence type="ECO:0000256" key="1">
    <source>
        <dbReference type="ARBA" id="ARBA00004240"/>
    </source>
</evidence>
<protein>
    <recommendedName>
        <fullName evidence="5">Very-long-chain 3-oxoacyl-CoA reductase</fullName>
    </recommendedName>
</protein>
<dbReference type="InterPro" id="IPR051019">
    <property type="entry name" value="VLCFA-Steroid_DH"/>
</dbReference>
<dbReference type="InterPro" id="IPR020904">
    <property type="entry name" value="Sc_DH/Rdtase_CS"/>
</dbReference>
<comment type="subcellular location">
    <subcellularLocation>
        <location evidence="1">Endoplasmic reticulum</location>
    </subcellularLocation>
</comment>
<dbReference type="PRINTS" id="PR00081">
    <property type="entry name" value="GDHRDH"/>
</dbReference>
<reference evidence="4" key="2">
    <citation type="submission" date="2013-12" db="EMBL/GenBank/DDBJ databases">
        <authorList>
            <person name="Yu Y."/>
            <person name="Lee S."/>
            <person name="de Baynast K."/>
            <person name="Wissotski M."/>
            <person name="Liu L."/>
            <person name="Talag J."/>
            <person name="Goicoechea J."/>
            <person name="Angelova A."/>
            <person name="Jetty R."/>
            <person name="Kudrna D."/>
            <person name="Golser W."/>
            <person name="Rivera L."/>
            <person name="Zhang J."/>
            <person name="Wing R."/>
        </authorList>
    </citation>
    <scope>NUCLEOTIDE SEQUENCE</scope>
</reference>
<dbReference type="SUPFAM" id="SSF51735">
    <property type="entry name" value="NAD(P)-binding Rossmann-fold domains"/>
    <property type="match status" value="1"/>
</dbReference>
<evidence type="ECO:0000313" key="4">
    <source>
        <dbReference type="Proteomes" id="UP000032180"/>
    </source>
</evidence>
<dbReference type="InterPro" id="IPR002347">
    <property type="entry name" value="SDR_fam"/>
</dbReference>
<dbReference type="GO" id="GO:0045703">
    <property type="term" value="F:ketoreductase activity"/>
    <property type="evidence" value="ECO:0007669"/>
    <property type="project" value="TreeGrafter"/>
</dbReference>
<evidence type="ECO:0008006" key="5">
    <source>
        <dbReference type="Google" id="ProtNLM"/>
    </source>
</evidence>
<dbReference type="Pfam" id="PF00106">
    <property type="entry name" value="adh_short"/>
    <property type="match status" value="1"/>
</dbReference>
<dbReference type="HOGENOM" id="CLU_1226379_0_0_1"/>
<dbReference type="PROSITE" id="PS00061">
    <property type="entry name" value="ADH_SHORT"/>
    <property type="match status" value="1"/>
</dbReference>
<dbReference type="InterPro" id="IPR036291">
    <property type="entry name" value="NAD(P)-bd_dom_sf"/>
</dbReference>